<keyword evidence="3" id="KW-1185">Reference proteome</keyword>
<sequence length="237" mass="27019">MSKDILGKALLDYLKLEYTEDIVTQSTLDEADVLPLSYMFRNFEQMPYLEQTALKNCKGTVLDIGCGAGSHSLYLQDKGFLVTGLDKSPGAIEVCKERGLLKTLNNNFLNLRDQKYDTLLMLMNGIGIAGKLKNLDQYLNQMKKLLHSNGQVLLDSSDILYMYESDDEDGGYWIPQDVDYYGEVTFTMSYKNEDSEPFDWLYVDFNTLKRAASFNGFECEMLIQGPNDDYLARLTLM</sequence>
<reference evidence="2 3" key="1">
    <citation type="submission" date="2017-08" db="EMBL/GenBank/DDBJ databases">
        <title>The complete genome sequence of Maribacter sp. B1, isolated from deep-sea sediment.</title>
        <authorList>
            <person name="Wu Y.-H."/>
            <person name="Cheng H."/>
            <person name="Xu X.-W."/>
        </authorList>
    </citation>
    <scope>NUCLEOTIDE SEQUENCE [LARGE SCALE GENOMIC DNA]</scope>
    <source>
        <strain evidence="2 3">B1</strain>
    </source>
</reference>
<dbReference type="AlphaFoldDB" id="A0A223V1P4"/>
<keyword evidence="2" id="KW-0808">Transferase</keyword>
<protein>
    <submittedName>
        <fullName evidence="2">SAM-dependent methyltransferase</fullName>
    </submittedName>
</protein>
<name>A0A223V1P4_9FLAO</name>
<evidence type="ECO:0000259" key="1">
    <source>
        <dbReference type="Pfam" id="PF13847"/>
    </source>
</evidence>
<dbReference type="EMBL" id="CP022957">
    <property type="protein sequence ID" value="ASV29323.1"/>
    <property type="molecule type" value="Genomic_DNA"/>
</dbReference>
<dbReference type="GO" id="GO:0032259">
    <property type="term" value="P:methylation"/>
    <property type="evidence" value="ECO:0007669"/>
    <property type="project" value="UniProtKB-KW"/>
</dbReference>
<feature type="domain" description="Methyltransferase" evidence="1">
    <location>
        <begin position="59"/>
        <end position="158"/>
    </location>
</feature>
<dbReference type="InterPro" id="IPR025714">
    <property type="entry name" value="Methyltranfer_dom"/>
</dbReference>
<dbReference type="Pfam" id="PF13847">
    <property type="entry name" value="Methyltransf_31"/>
    <property type="match status" value="1"/>
</dbReference>
<dbReference type="GO" id="GO:0008168">
    <property type="term" value="F:methyltransferase activity"/>
    <property type="evidence" value="ECO:0007669"/>
    <property type="project" value="UniProtKB-KW"/>
</dbReference>
<dbReference type="KEGG" id="marb:CJ263_03300"/>
<dbReference type="Gene3D" id="3.40.50.150">
    <property type="entry name" value="Vaccinia Virus protein VP39"/>
    <property type="match status" value="1"/>
</dbReference>
<gene>
    <name evidence="2" type="ORF">CJ263_03300</name>
</gene>
<organism evidence="2 3">
    <name type="scientific">Maribacter cobaltidurans</name>
    <dbReference type="NCBI Taxonomy" id="1178778"/>
    <lineage>
        <taxon>Bacteria</taxon>
        <taxon>Pseudomonadati</taxon>
        <taxon>Bacteroidota</taxon>
        <taxon>Flavobacteriia</taxon>
        <taxon>Flavobacteriales</taxon>
        <taxon>Flavobacteriaceae</taxon>
        <taxon>Maribacter</taxon>
    </lineage>
</organism>
<dbReference type="OrthoDB" id="1143568at2"/>
<evidence type="ECO:0000313" key="3">
    <source>
        <dbReference type="Proteomes" id="UP000215244"/>
    </source>
</evidence>
<proteinExistence type="predicted"/>
<dbReference type="RefSeq" id="WP_094995956.1">
    <property type="nucleotide sequence ID" value="NZ_BMJL01000001.1"/>
</dbReference>
<dbReference type="CDD" id="cd02440">
    <property type="entry name" value="AdoMet_MTases"/>
    <property type="match status" value="1"/>
</dbReference>
<accession>A0A223V1P4</accession>
<dbReference type="SUPFAM" id="SSF53335">
    <property type="entry name" value="S-adenosyl-L-methionine-dependent methyltransferases"/>
    <property type="match status" value="1"/>
</dbReference>
<keyword evidence="2" id="KW-0489">Methyltransferase</keyword>
<evidence type="ECO:0000313" key="2">
    <source>
        <dbReference type="EMBL" id="ASV29323.1"/>
    </source>
</evidence>
<dbReference type="Proteomes" id="UP000215244">
    <property type="component" value="Chromosome"/>
</dbReference>
<dbReference type="InterPro" id="IPR029063">
    <property type="entry name" value="SAM-dependent_MTases_sf"/>
</dbReference>